<dbReference type="SMART" id="SM00692">
    <property type="entry name" value="DM3"/>
    <property type="match status" value="1"/>
</dbReference>
<evidence type="ECO:0000259" key="7">
    <source>
        <dbReference type="PROSITE" id="PS50950"/>
    </source>
</evidence>
<keyword evidence="9" id="KW-1185">Reference proteome</keyword>
<organism evidence="8 9">
    <name type="scientific">Parnassius apollo</name>
    <name type="common">Apollo butterfly</name>
    <name type="synonym">Papilio apollo</name>
    <dbReference type="NCBI Taxonomy" id="110799"/>
    <lineage>
        <taxon>Eukaryota</taxon>
        <taxon>Metazoa</taxon>
        <taxon>Ecdysozoa</taxon>
        <taxon>Arthropoda</taxon>
        <taxon>Hexapoda</taxon>
        <taxon>Insecta</taxon>
        <taxon>Pterygota</taxon>
        <taxon>Neoptera</taxon>
        <taxon>Endopterygota</taxon>
        <taxon>Lepidoptera</taxon>
        <taxon>Glossata</taxon>
        <taxon>Ditrysia</taxon>
        <taxon>Papilionoidea</taxon>
        <taxon>Papilionidae</taxon>
        <taxon>Parnassiinae</taxon>
        <taxon>Parnassini</taxon>
        <taxon>Parnassius</taxon>
        <taxon>Parnassius</taxon>
    </lineage>
</organism>
<keyword evidence="6" id="KW-0812">Transmembrane</keyword>
<dbReference type="InterPro" id="IPR051384">
    <property type="entry name" value="Mth_GPCR"/>
</dbReference>
<evidence type="ECO:0000313" key="8">
    <source>
        <dbReference type="EMBL" id="CAG4987037.1"/>
    </source>
</evidence>
<dbReference type="GO" id="GO:0005886">
    <property type="term" value="C:plasma membrane"/>
    <property type="evidence" value="ECO:0007669"/>
    <property type="project" value="TreeGrafter"/>
</dbReference>
<keyword evidence="1" id="KW-0479">Metal-binding</keyword>
<evidence type="ECO:0000256" key="5">
    <source>
        <dbReference type="PROSITE-ProRule" id="PRU00309"/>
    </source>
</evidence>
<comment type="caution">
    <text evidence="8">The sequence shown here is derived from an EMBL/GenBank/DDBJ whole genome shotgun (WGS) entry which is preliminary data.</text>
</comment>
<evidence type="ECO:0000256" key="6">
    <source>
        <dbReference type="SAM" id="Phobius"/>
    </source>
</evidence>
<dbReference type="InterPro" id="IPR006612">
    <property type="entry name" value="THAP_Znf"/>
</dbReference>
<dbReference type="Pfam" id="PF06652">
    <property type="entry name" value="Methuselah_N"/>
    <property type="match status" value="1"/>
</dbReference>
<keyword evidence="2 5" id="KW-0863">Zinc-finger</keyword>
<evidence type="ECO:0000313" key="9">
    <source>
        <dbReference type="Proteomes" id="UP000691718"/>
    </source>
</evidence>
<evidence type="ECO:0000256" key="2">
    <source>
        <dbReference type="ARBA" id="ARBA00022771"/>
    </source>
</evidence>
<dbReference type="Pfam" id="PF05485">
    <property type="entry name" value="THAP"/>
    <property type="match status" value="1"/>
</dbReference>
<dbReference type="GO" id="GO:0008528">
    <property type="term" value="F:G protein-coupled peptide receptor activity"/>
    <property type="evidence" value="ECO:0007669"/>
    <property type="project" value="TreeGrafter"/>
</dbReference>
<evidence type="ECO:0000256" key="4">
    <source>
        <dbReference type="ARBA" id="ARBA00023125"/>
    </source>
</evidence>
<feature type="transmembrane region" description="Helical" evidence="6">
    <location>
        <begin position="779"/>
        <end position="799"/>
    </location>
</feature>
<dbReference type="EMBL" id="CAJQZP010000828">
    <property type="protein sequence ID" value="CAG4987037.1"/>
    <property type="molecule type" value="Genomic_DNA"/>
</dbReference>
<dbReference type="SMART" id="SM00980">
    <property type="entry name" value="THAP"/>
    <property type="match status" value="1"/>
</dbReference>
<dbReference type="PANTHER" id="PTHR47154:SF2">
    <property type="entry name" value="G-PROTEIN COUPLED RECEPTOR MTH-RELATED"/>
    <property type="match status" value="1"/>
</dbReference>
<reference evidence="8" key="1">
    <citation type="submission" date="2021-04" db="EMBL/GenBank/DDBJ databases">
        <authorList>
            <person name="Tunstrom K."/>
        </authorList>
    </citation>
    <scope>NUCLEOTIDE SEQUENCE</scope>
</reference>
<dbReference type="PANTHER" id="PTHR47154">
    <property type="entry name" value="G-PROTEIN COUPLED RECEPTOR MTH-RELATED"/>
    <property type="match status" value="1"/>
</dbReference>
<name>A0A8S3WWK0_PARAO</name>
<keyword evidence="6" id="KW-1133">Transmembrane helix</keyword>
<gene>
    <name evidence="8" type="ORF">PAPOLLO_LOCUS11379</name>
</gene>
<dbReference type="InterPro" id="IPR010596">
    <property type="entry name" value="Methuselah_N_dom"/>
</dbReference>
<feature type="transmembrane region" description="Helical" evidence="6">
    <location>
        <begin position="755"/>
        <end position="773"/>
    </location>
</feature>
<keyword evidence="4 5" id="KW-0238">DNA-binding</keyword>
<dbReference type="GO" id="GO:0003677">
    <property type="term" value="F:DNA binding"/>
    <property type="evidence" value="ECO:0007669"/>
    <property type="project" value="UniProtKB-UniRule"/>
</dbReference>
<feature type="transmembrane region" description="Helical" evidence="6">
    <location>
        <begin position="720"/>
        <end position="743"/>
    </location>
</feature>
<dbReference type="GO" id="GO:0008270">
    <property type="term" value="F:zinc ion binding"/>
    <property type="evidence" value="ECO:0007669"/>
    <property type="project" value="UniProtKB-KW"/>
</dbReference>
<protein>
    <submittedName>
        <fullName evidence="8">(apollo) hypothetical protein</fullName>
    </submittedName>
</protein>
<keyword evidence="3" id="KW-0862">Zinc</keyword>
<evidence type="ECO:0000256" key="3">
    <source>
        <dbReference type="ARBA" id="ARBA00022833"/>
    </source>
</evidence>
<dbReference type="PROSITE" id="PS50950">
    <property type="entry name" value="ZF_THAP"/>
    <property type="match status" value="1"/>
</dbReference>
<proteinExistence type="predicted"/>
<dbReference type="AlphaFoldDB" id="A0A8S3WWK0"/>
<dbReference type="OrthoDB" id="7683421at2759"/>
<sequence>MITKKSTIMGGCRCTYRNCIVKTDGKTHMFHYPVFDKVRCHQWLINARRLDFLNLKVSQLKNRVVCQYHFKDEYFMNFKKEKLTFEAIPTEDGPYCDPNKSVDNSQDYSKLNPIVLEDIENQYYSTNEKKANFSLRYLDFLTNSECEESSYLKYNNEPLAVTKVNDLSELNFVLRNNMHEKPHIINHNIDIDESDLLNHKLTSIKNNINKPQTQPMLIVPPYSEKSNMVEVEIKPEYITFNPTLCRNKKSIVELEIPKDKPKVQIISEKKLTYPVPVTGNFKMISPSVVLNATHLKQNNVKTIEIVSENTPSMDKQINNTQQETEPVILQPQPNVTPQKSEIIPKISTLHAKPINTSKESSNDRAKISLLKNKITPERIAAIKEKREFNKKLKDVIESCVIKQEGTENASDKKLSDQSCKKKVQTSPERVILQKDEGYLSSLEARMIRMENLLLNKIDQNSQRIMELKKTLPTSTKPSQKKKSVSTQTYINEEVYKKFLYSEISKYLSAESNNIIYEELFINFAQNSSSHHTSKKRRRPCNRIESLNITNGVTFPNGSIIYDGVEYKKETWYELEEDGTTIRLGCPCIERVCLWKCCNEGQAFLNKSCEDTDDSAVNPFSPRVYKGRDPLNVTSHRHYFYMYSRLCDDRYLLDTNSPTEEIFIQENASLYYITSNNHLWIAPTKYCVDMMTTNLSTDDTRLVAVVCYPDKTPDDDSSVLYITYAVGLIASIPFLLATFLVYAFIPELRNLHGMCLMAYCGGLIVAYTFLSYLKLHTGKVGVAIMGCYIIGQVNLQFMLLTCEHATKHHANHVNNIERLGYSMVINM</sequence>
<keyword evidence="6" id="KW-0472">Membrane</keyword>
<dbReference type="Proteomes" id="UP000691718">
    <property type="component" value="Unassembled WGS sequence"/>
</dbReference>
<accession>A0A8S3WWK0</accession>
<evidence type="ECO:0000256" key="1">
    <source>
        <dbReference type="ARBA" id="ARBA00022723"/>
    </source>
</evidence>
<feature type="domain" description="THAP-type" evidence="7">
    <location>
        <begin position="9"/>
        <end position="92"/>
    </location>
</feature>